<dbReference type="AlphaFoldDB" id="E6XCB5"/>
<dbReference type="PANTHER" id="PTHR34595:SF2">
    <property type="entry name" value="BLR2978 PROTEIN"/>
    <property type="match status" value="1"/>
</dbReference>
<protein>
    <submittedName>
        <fullName evidence="3">Uncharacterized protein</fullName>
    </submittedName>
</protein>
<organism evidence="3 4">
    <name type="scientific">Cellulophaga algicola (strain DSM 14237 / IC166 / ACAM 630)</name>
    <dbReference type="NCBI Taxonomy" id="688270"/>
    <lineage>
        <taxon>Bacteria</taxon>
        <taxon>Pseudomonadati</taxon>
        <taxon>Bacteroidota</taxon>
        <taxon>Flavobacteriia</taxon>
        <taxon>Flavobacteriales</taxon>
        <taxon>Flavobacteriaceae</taxon>
        <taxon>Cellulophaga</taxon>
    </lineage>
</organism>
<dbReference type="eggNOG" id="COG2307">
    <property type="taxonomic scope" value="Bacteria"/>
</dbReference>
<dbReference type="InterPro" id="IPR051680">
    <property type="entry name" value="ATP-dep_Glu-Cys_Ligase-2"/>
</dbReference>
<evidence type="ECO:0000259" key="2">
    <source>
        <dbReference type="Pfam" id="PF14403"/>
    </source>
</evidence>
<dbReference type="EMBL" id="CP002453">
    <property type="protein sequence ID" value="ADV51168.1"/>
    <property type="molecule type" value="Genomic_DNA"/>
</dbReference>
<accession>E6XCB5</accession>
<dbReference type="InterPro" id="IPR025841">
    <property type="entry name" value="CP_ATPgrasp_2"/>
</dbReference>
<keyword evidence="4" id="KW-1185">Reference proteome</keyword>
<dbReference type="PANTHER" id="PTHR34595">
    <property type="entry name" value="BLR5612 PROTEIN"/>
    <property type="match status" value="1"/>
</dbReference>
<feature type="domain" description="Circularly permuted ATP-grasp type 2" evidence="2">
    <location>
        <begin position="92"/>
        <end position="469"/>
    </location>
</feature>
<dbReference type="Proteomes" id="UP000008634">
    <property type="component" value="Chromosome"/>
</dbReference>
<evidence type="ECO:0000313" key="4">
    <source>
        <dbReference type="Proteomes" id="UP000008634"/>
    </source>
</evidence>
<dbReference type="SUPFAM" id="SSF56059">
    <property type="entry name" value="Glutathione synthetase ATP-binding domain-like"/>
    <property type="match status" value="1"/>
</dbReference>
<dbReference type="InterPro" id="IPR007296">
    <property type="entry name" value="DUF403"/>
</dbReference>
<dbReference type="KEGG" id="cao:Celal_3924"/>
<evidence type="ECO:0000259" key="1">
    <source>
        <dbReference type="Pfam" id="PF04168"/>
    </source>
</evidence>
<dbReference type="HOGENOM" id="CLU_013951_0_0_10"/>
<dbReference type="RefSeq" id="WP_013552617.1">
    <property type="nucleotide sequence ID" value="NC_014934.1"/>
</dbReference>
<sequence length="850" mass="96888">MDNQIYKEDMISSLLNKRVKSNSPYFDEITSPDGSVHPHWEKILDSFNTLGKEEMDERQLQLKRQLKENGVTYNIYGDPNGMNRPWMLDAVPMIFGQEDWNVIESGLKQRTILLNHILKDIYGNRTLIRSGHIPFELIYNHKGFLRQVDKLKIPGEQQLIQYSADLARGPNGKMWVLHDRTDAPSGAGYTFENRVAMTRVFPEMIRENQIRKINTYYETLKRTITNLAWQNKEEPRVVFLSPGSENEAYFEHAYLSSLMGFTLVSGADLKVNDGYVWLKTIKGLKKVDVIVRRVDDVFCDPLEFKMSSQLGVVGLMEAVRQEKVMLINPLGSRILENPGLMAFLPKLCRHILGEELILPSVATWWCGQAPAKQYVFDNLEKLIIRKIYSDDTSSAVYGSSLDQQQIASLKNEINMRPYLFVGQEIVDFSTTPSYIDGKLASRNAVFRSYVVADTTDNSYQVMPGGLTRSSADEGAFIVSNQSGGISKDTWVLGTDKNTKLESVQNTSLQTENVLPSSTAEKLFWLGRYVERSIFLVRLARVIIKKYYETEDNLNIENDVVLCSLLKSFSNITLLLPGFEAKETLVNPEKELISVITDVTKTGSLNQSLQAFLRNAYAVRDRLGLDSWRILDNISEQSSKLKDCTRINDISYILDGLIVRLMAYHGLRVDTMTRDVSWNLQCIGSDLESSYMTCTFLKNILSKALDSETEKSLLECVLINNESLITYRYMYRSTIEFTNTLTLLMLNELNPRSVVYQITQLEKRVNRMPKTSGVQLSLIQKKLLEATTLVRLCEPNLLKKGKKKSGSRKDLILLMEKLEQLLGEASSLFISQYFNHTETTFGFVSTKIPEI</sequence>
<dbReference type="Pfam" id="PF14403">
    <property type="entry name" value="CP_ATPgrasp_2"/>
    <property type="match status" value="1"/>
</dbReference>
<gene>
    <name evidence="3" type="ordered locus">Celal_3924</name>
</gene>
<reference evidence="3 4" key="1">
    <citation type="journal article" date="2010" name="Stand. Genomic Sci.">
        <title>Complete genome sequence of Cellulophaga algicola type strain (IC166).</title>
        <authorList>
            <person name="Abt B."/>
            <person name="Lu M."/>
            <person name="Misra M."/>
            <person name="Han C."/>
            <person name="Nolan M."/>
            <person name="Lucas S."/>
            <person name="Hammon N."/>
            <person name="Deshpande S."/>
            <person name="Cheng J.F."/>
            <person name="Tapia R."/>
            <person name="Goodwin L."/>
            <person name="Pitluck S."/>
            <person name="Liolios K."/>
            <person name="Pagani I."/>
            <person name="Ivanova N."/>
            <person name="Mavromatis K."/>
            <person name="Ovchinikova G."/>
            <person name="Pati A."/>
            <person name="Chen A."/>
            <person name="Palaniappan K."/>
            <person name="Land M."/>
            <person name="Hauser L."/>
            <person name="Chang Y.J."/>
            <person name="Jeffries C.D."/>
            <person name="Detter J.C."/>
            <person name="Brambilla E."/>
            <person name="Rohde M."/>
            <person name="Tindall B.J."/>
            <person name="Goker M."/>
            <person name="Woyke T."/>
            <person name="Bristow J."/>
            <person name="Eisen J.A."/>
            <person name="Markowitz V."/>
            <person name="Hugenholtz P."/>
            <person name="Kyrpides N.C."/>
            <person name="Klenk H.P."/>
            <person name="Lapidus A."/>
        </authorList>
    </citation>
    <scope>NUCLEOTIDE SEQUENCE [LARGE SCALE GENOMIC DNA]</scope>
    <source>
        <strain evidence="4">DSM 14237 / IC166 / ACAM 630</strain>
    </source>
</reference>
<name>E6XCB5_CELAD</name>
<dbReference type="Gene3D" id="3.30.1490.270">
    <property type="match status" value="1"/>
</dbReference>
<dbReference type="Pfam" id="PF04168">
    <property type="entry name" value="Alpha-E"/>
    <property type="match status" value="1"/>
</dbReference>
<evidence type="ECO:0000313" key="3">
    <source>
        <dbReference type="EMBL" id="ADV51168.1"/>
    </source>
</evidence>
<dbReference type="eggNOG" id="COG2308">
    <property type="taxonomic scope" value="Bacteria"/>
</dbReference>
<dbReference type="Gene3D" id="3.40.50.11290">
    <property type="match status" value="1"/>
</dbReference>
<dbReference type="STRING" id="688270.Celal_3924"/>
<proteinExistence type="predicted"/>
<feature type="domain" description="DUF403" evidence="1">
    <location>
        <begin position="514"/>
        <end position="833"/>
    </location>
</feature>